<accession>A0ABP5AR04</accession>
<keyword evidence="8" id="KW-1185">Reference proteome</keyword>
<comment type="similarity">
    <text evidence="2 5">Belongs to the aldose epimerase family.</text>
</comment>
<dbReference type="PANTHER" id="PTHR10091">
    <property type="entry name" value="ALDOSE-1-EPIMERASE"/>
    <property type="match status" value="1"/>
</dbReference>
<evidence type="ECO:0000256" key="2">
    <source>
        <dbReference type="ARBA" id="ARBA00006206"/>
    </source>
</evidence>
<evidence type="ECO:0000256" key="3">
    <source>
        <dbReference type="ARBA" id="ARBA00023235"/>
    </source>
</evidence>
<dbReference type="NCBIfam" id="NF008277">
    <property type="entry name" value="PRK11055.1"/>
    <property type="match status" value="1"/>
</dbReference>
<dbReference type="EC" id="5.1.3.3" evidence="5"/>
<dbReference type="Proteomes" id="UP001501612">
    <property type="component" value="Unassembled WGS sequence"/>
</dbReference>
<dbReference type="InterPro" id="IPR047215">
    <property type="entry name" value="Galactose_mutarotase-like"/>
</dbReference>
<keyword evidence="3 5" id="KW-0413">Isomerase</keyword>
<dbReference type="PIRSF" id="PIRSF005096">
    <property type="entry name" value="GALM"/>
    <property type="match status" value="1"/>
</dbReference>
<dbReference type="InterPro" id="IPR011013">
    <property type="entry name" value="Gal_mutarotase_sf_dom"/>
</dbReference>
<protein>
    <recommendedName>
        <fullName evidence="5">Aldose 1-epimerase</fullName>
        <ecNumber evidence="5">5.1.3.3</ecNumber>
    </recommendedName>
</protein>
<dbReference type="InterPro" id="IPR008183">
    <property type="entry name" value="Aldose_1/G6P_1-epimerase"/>
</dbReference>
<evidence type="ECO:0000256" key="5">
    <source>
        <dbReference type="PIRNR" id="PIRNR005096"/>
    </source>
</evidence>
<dbReference type="CDD" id="cd09019">
    <property type="entry name" value="galactose_mutarotase_like"/>
    <property type="match status" value="1"/>
</dbReference>
<dbReference type="InterPro" id="IPR015443">
    <property type="entry name" value="Aldose_1-epimerase"/>
</dbReference>
<evidence type="ECO:0000256" key="1">
    <source>
        <dbReference type="ARBA" id="ARBA00005028"/>
    </source>
</evidence>
<proteinExistence type="inferred from homology"/>
<dbReference type="Gene3D" id="2.70.98.10">
    <property type="match status" value="1"/>
</dbReference>
<evidence type="ECO:0000313" key="8">
    <source>
        <dbReference type="Proteomes" id="UP001501612"/>
    </source>
</evidence>
<evidence type="ECO:0000256" key="6">
    <source>
        <dbReference type="SAM" id="MobiDB-lite"/>
    </source>
</evidence>
<sequence length="349" mass="36810">MTGVERAVVGATPDGEPVERVVLGEAPGPVVHLLSLGACVDRFVVTGGDGVRRDVVLGHDTLADRLAGTGFHGAVVGRYANRIAHGDLPLPGGAVRLPTNDRGHHLHGGPDGYHLRAWRLAAADDERVRLELDSPDGDQGYPGALQVVATYRLEGDTLRLDLEATTDRTTVVNLSHHAYWNLSGVGSGTVDDHTLEVPADRWAPVDPTGIPLGALADVAGTPFDLRTARRLGDVVRDPHPQVVAGPGLDHDLVLGEHDGTLRTVAVLTSPATRTRLTLRSDRPGLQVYTGNMLDGTETGRGGVPHRQGDGVALEPQLHPDSPHHPDWPSATLAAGETSRATVSWTVGPS</sequence>
<evidence type="ECO:0000256" key="4">
    <source>
        <dbReference type="ARBA" id="ARBA00023277"/>
    </source>
</evidence>
<dbReference type="PANTHER" id="PTHR10091:SF0">
    <property type="entry name" value="GALACTOSE MUTAROTASE"/>
    <property type="match status" value="1"/>
</dbReference>
<reference evidence="8" key="1">
    <citation type="journal article" date="2019" name="Int. J. Syst. Evol. Microbiol.">
        <title>The Global Catalogue of Microorganisms (GCM) 10K type strain sequencing project: providing services to taxonomists for standard genome sequencing and annotation.</title>
        <authorList>
            <consortium name="The Broad Institute Genomics Platform"/>
            <consortium name="The Broad Institute Genome Sequencing Center for Infectious Disease"/>
            <person name="Wu L."/>
            <person name="Ma J."/>
        </authorList>
    </citation>
    <scope>NUCLEOTIDE SEQUENCE [LARGE SCALE GENOMIC DNA]</scope>
    <source>
        <strain evidence="8">JCM 14046</strain>
    </source>
</reference>
<feature type="region of interest" description="Disordered" evidence="6">
    <location>
        <begin position="287"/>
        <end position="329"/>
    </location>
</feature>
<evidence type="ECO:0000313" key="7">
    <source>
        <dbReference type="EMBL" id="GAA1918353.1"/>
    </source>
</evidence>
<organism evidence="7 8">
    <name type="scientific">Nocardioides lentus</name>
    <dbReference type="NCBI Taxonomy" id="338077"/>
    <lineage>
        <taxon>Bacteria</taxon>
        <taxon>Bacillati</taxon>
        <taxon>Actinomycetota</taxon>
        <taxon>Actinomycetes</taxon>
        <taxon>Propionibacteriales</taxon>
        <taxon>Nocardioidaceae</taxon>
        <taxon>Nocardioides</taxon>
    </lineage>
</organism>
<dbReference type="SUPFAM" id="SSF74650">
    <property type="entry name" value="Galactose mutarotase-like"/>
    <property type="match status" value="1"/>
</dbReference>
<dbReference type="Pfam" id="PF01263">
    <property type="entry name" value="Aldose_epim"/>
    <property type="match status" value="1"/>
</dbReference>
<dbReference type="InterPro" id="IPR014718">
    <property type="entry name" value="GH-type_carb-bd"/>
</dbReference>
<comment type="caution">
    <text evidence="7">The sequence shown here is derived from an EMBL/GenBank/DDBJ whole genome shotgun (WGS) entry which is preliminary data.</text>
</comment>
<comment type="pathway">
    <text evidence="1 5">Carbohydrate metabolism; hexose metabolism.</text>
</comment>
<comment type="catalytic activity">
    <reaction evidence="5">
        <text>alpha-D-glucose = beta-D-glucose</text>
        <dbReference type="Rhea" id="RHEA:10264"/>
        <dbReference type="ChEBI" id="CHEBI:15903"/>
        <dbReference type="ChEBI" id="CHEBI:17925"/>
        <dbReference type="EC" id="5.1.3.3"/>
    </reaction>
</comment>
<dbReference type="EMBL" id="BAAAMY010000004">
    <property type="protein sequence ID" value="GAA1918353.1"/>
    <property type="molecule type" value="Genomic_DNA"/>
</dbReference>
<keyword evidence="4 5" id="KW-0119">Carbohydrate metabolism</keyword>
<name>A0ABP5AR04_9ACTN</name>
<gene>
    <name evidence="7" type="ORF">GCM10009737_19760</name>
</gene>